<dbReference type="EMBL" id="GIFC01004253">
    <property type="protein sequence ID" value="MXU86336.1"/>
    <property type="molecule type" value="Transcribed_RNA"/>
</dbReference>
<sequence length="90" mass="10499">MAARLFILLNIFWWLRLDSNSCHRAIAAGTIHPCPHRNLLGANFRRVLRLSLNGHRHAIVSLGRFGNLRPCIHVERDLRHVHVIFRKRGH</sequence>
<organism evidence="2">
    <name type="scientific">Ixodes ricinus</name>
    <name type="common">Common tick</name>
    <name type="synonym">Acarus ricinus</name>
    <dbReference type="NCBI Taxonomy" id="34613"/>
    <lineage>
        <taxon>Eukaryota</taxon>
        <taxon>Metazoa</taxon>
        <taxon>Ecdysozoa</taxon>
        <taxon>Arthropoda</taxon>
        <taxon>Chelicerata</taxon>
        <taxon>Arachnida</taxon>
        <taxon>Acari</taxon>
        <taxon>Parasitiformes</taxon>
        <taxon>Ixodida</taxon>
        <taxon>Ixodoidea</taxon>
        <taxon>Ixodidae</taxon>
        <taxon>Ixodinae</taxon>
        <taxon>Ixodes</taxon>
    </lineage>
</organism>
<reference evidence="2" key="1">
    <citation type="submission" date="2019-12" db="EMBL/GenBank/DDBJ databases">
        <title>An insight into the sialome of adult female Ixodes ricinus ticks feeding for 6 days.</title>
        <authorList>
            <person name="Perner J."/>
            <person name="Ribeiro J.M.C."/>
        </authorList>
    </citation>
    <scope>NUCLEOTIDE SEQUENCE</scope>
    <source>
        <strain evidence="2">Semi-engorged</strain>
        <tissue evidence="2">Salivary glands</tissue>
    </source>
</reference>
<protein>
    <submittedName>
        <fullName evidence="2">Putative secreted protein</fullName>
    </submittedName>
</protein>
<evidence type="ECO:0000256" key="1">
    <source>
        <dbReference type="SAM" id="SignalP"/>
    </source>
</evidence>
<accession>A0A6B0UDE5</accession>
<feature type="signal peptide" evidence="1">
    <location>
        <begin position="1"/>
        <end position="19"/>
    </location>
</feature>
<keyword evidence="1" id="KW-0732">Signal</keyword>
<feature type="chain" id="PRO_5025625909" evidence="1">
    <location>
        <begin position="20"/>
        <end position="90"/>
    </location>
</feature>
<proteinExistence type="predicted"/>
<evidence type="ECO:0000313" key="2">
    <source>
        <dbReference type="EMBL" id="MXU86336.1"/>
    </source>
</evidence>
<name>A0A6B0UDE5_IXORI</name>
<dbReference type="AlphaFoldDB" id="A0A6B0UDE5"/>